<organism evidence="1 2">
    <name type="scientific">Sphaerisporangium rubeum</name>
    <dbReference type="NCBI Taxonomy" id="321317"/>
    <lineage>
        <taxon>Bacteria</taxon>
        <taxon>Bacillati</taxon>
        <taxon>Actinomycetota</taxon>
        <taxon>Actinomycetes</taxon>
        <taxon>Streptosporangiales</taxon>
        <taxon>Streptosporangiaceae</taxon>
        <taxon>Sphaerisporangium</taxon>
    </lineage>
</organism>
<accession>A0A7X0IKU2</accession>
<protein>
    <submittedName>
        <fullName evidence="1">Uncharacterized protein</fullName>
    </submittedName>
</protein>
<evidence type="ECO:0000313" key="1">
    <source>
        <dbReference type="EMBL" id="MBB6475527.1"/>
    </source>
</evidence>
<sequence length="148" mass="16468">MGRQPQVQIAPQINPQRPYSALIAAERIREELRRYGIVSDVNGDATAACVAIQAGLVVWVRPGAGFSWWSGNWSTRGRKRYAWGPPHDPISAARRVAQRYAEAYADHPHATLIMDLLHNTDPTADPLQLATDSTLTHPTPREVLVWPL</sequence>
<name>A0A7X0IKU2_9ACTN</name>
<dbReference type="EMBL" id="JACHIU010000001">
    <property type="protein sequence ID" value="MBB6475527.1"/>
    <property type="molecule type" value="Genomic_DNA"/>
</dbReference>
<dbReference type="RefSeq" id="WP_184984916.1">
    <property type="nucleotide sequence ID" value="NZ_BAAALO010000081.1"/>
</dbReference>
<evidence type="ECO:0000313" key="2">
    <source>
        <dbReference type="Proteomes" id="UP000555564"/>
    </source>
</evidence>
<keyword evidence="2" id="KW-1185">Reference proteome</keyword>
<comment type="caution">
    <text evidence="1">The sequence shown here is derived from an EMBL/GenBank/DDBJ whole genome shotgun (WGS) entry which is preliminary data.</text>
</comment>
<dbReference type="Proteomes" id="UP000555564">
    <property type="component" value="Unassembled WGS sequence"/>
</dbReference>
<proteinExistence type="predicted"/>
<gene>
    <name evidence="1" type="ORF">BJ992_004958</name>
</gene>
<reference evidence="1 2" key="1">
    <citation type="submission" date="2020-08" db="EMBL/GenBank/DDBJ databases">
        <title>Sequencing the genomes of 1000 actinobacteria strains.</title>
        <authorList>
            <person name="Klenk H.-P."/>
        </authorList>
    </citation>
    <scope>NUCLEOTIDE SEQUENCE [LARGE SCALE GENOMIC DNA]</scope>
    <source>
        <strain evidence="1 2">DSM 44936</strain>
    </source>
</reference>
<dbReference type="AlphaFoldDB" id="A0A7X0IKU2"/>